<dbReference type="SUPFAM" id="SSF54534">
    <property type="entry name" value="FKBP-like"/>
    <property type="match status" value="1"/>
</dbReference>
<comment type="catalytic activity">
    <reaction evidence="1">
        <text>[protein]-peptidylproline (omega=180) = [protein]-peptidylproline (omega=0)</text>
        <dbReference type="Rhea" id="RHEA:16237"/>
        <dbReference type="Rhea" id="RHEA-COMP:10747"/>
        <dbReference type="Rhea" id="RHEA-COMP:10748"/>
        <dbReference type="ChEBI" id="CHEBI:83833"/>
        <dbReference type="ChEBI" id="CHEBI:83834"/>
        <dbReference type="EC" id="5.2.1.8"/>
    </reaction>
</comment>
<dbReference type="EMBL" id="AMCI01004116">
    <property type="protein sequence ID" value="EJW98759.1"/>
    <property type="molecule type" value="Genomic_DNA"/>
</dbReference>
<dbReference type="PANTHER" id="PTHR43811:SF19">
    <property type="entry name" value="39 KDA FK506-BINDING NUCLEAR PROTEIN"/>
    <property type="match status" value="1"/>
</dbReference>
<evidence type="ECO:0000313" key="6">
    <source>
        <dbReference type="EMBL" id="EJW98759.1"/>
    </source>
</evidence>
<name>J9GH72_9ZZZZ</name>
<protein>
    <recommendedName>
        <fullName evidence="2">peptidylprolyl isomerase</fullName>
        <ecNumber evidence="2">5.2.1.8</ecNumber>
    </recommendedName>
</protein>
<organism evidence="6">
    <name type="scientific">gut metagenome</name>
    <dbReference type="NCBI Taxonomy" id="749906"/>
    <lineage>
        <taxon>unclassified sequences</taxon>
        <taxon>metagenomes</taxon>
        <taxon>organismal metagenomes</taxon>
    </lineage>
</organism>
<accession>J9GH72</accession>
<dbReference type="PROSITE" id="PS50059">
    <property type="entry name" value="FKBP_PPIASE"/>
    <property type="match status" value="1"/>
</dbReference>
<feature type="domain" description="PPIase FKBP-type" evidence="5">
    <location>
        <begin position="48"/>
        <end position="133"/>
    </location>
</feature>
<dbReference type="PANTHER" id="PTHR43811">
    <property type="entry name" value="FKBP-TYPE PEPTIDYL-PROLYL CIS-TRANS ISOMERASE FKPA"/>
    <property type="match status" value="1"/>
</dbReference>
<keyword evidence="3" id="KW-0697">Rotamase</keyword>
<evidence type="ECO:0000256" key="4">
    <source>
        <dbReference type="ARBA" id="ARBA00023235"/>
    </source>
</evidence>
<keyword evidence="4 6" id="KW-0413">Isomerase</keyword>
<dbReference type="AlphaFoldDB" id="J9GH72"/>
<evidence type="ECO:0000259" key="5">
    <source>
        <dbReference type="PROSITE" id="PS50059"/>
    </source>
</evidence>
<dbReference type="GO" id="GO:0003755">
    <property type="term" value="F:peptidyl-prolyl cis-trans isomerase activity"/>
    <property type="evidence" value="ECO:0007669"/>
    <property type="project" value="UniProtKB-KW"/>
</dbReference>
<evidence type="ECO:0000256" key="1">
    <source>
        <dbReference type="ARBA" id="ARBA00000971"/>
    </source>
</evidence>
<proteinExistence type="predicted"/>
<dbReference type="EC" id="5.2.1.8" evidence="2"/>
<dbReference type="Gene3D" id="3.10.50.40">
    <property type="match status" value="1"/>
</dbReference>
<dbReference type="Pfam" id="PF00254">
    <property type="entry name" value="FKBP_C"/>
    <property type="match status" value="1"/>
</dbReference>
<reference evidence="6" key="1">
    <citation type="journal article" date="2012" name="PLoS ONE">
        <title>Gene sets for utilization of primary and secondary nutrition supplies in the distal gut of endangered iberian lynx.</title>
        <authorList>
            <person name="Alcaide M."/>
            <person name="Messina E."/>
            <person name="Richter M."/>
            <person name="Bargiela R."/>
            <person name="Peplies J."/>
            <person name="Huws S.A."/>
            <person name="Newbold C.J."/>
            <person name="Golyshin P.N."/>
            <person name="Simon M.A."/>
            <person name="Lopez G."/>
            <person name="Yakimov M.M."/>
            <person name="Ferrer M."/>
        </authorList>
    </citation>
    <scope>NUCLEOTIDE SEQUENCE</scope>
</reference>
<sequence>MSKKSEYKLKNEAFLEDLKGKEGILELPCGILYRVLQQGEGSRQPNMGSIVAVHYKGSLINGRVFDDSRERGCPEAFRLRELVTGWQIALQRMRPGDRWEIYLPAAVGYGAKTSGPIPGNSTLIFDIELLGVA</sequence>
<dbReference type="InterPro" id="IPR046357">
    <property type="entry name" value="PPIase_dom_sf"/>
</dbReference>
<evidence type="ECO:0000256" key="3">
    <source>
        <dbReference type="ARBA" id="ARBA00023110"/>
    </source>
</evidence>
<evidence type="ECO:0000256" key="2">
    <source>
        <dbReference type="ARBA" id="ARBA00013194"/>
    </source>
</evidence>
<gene>
    <name evidence="6" type="ORF">EVA_13137</name>
</gene>
<comment type="caution">
    <text evidence="6">The sequence shown here is derived from an EMBL/GenBank/DDBJ whole genome shotgun (WGS) entry which is preliminary data.</text>
</comment>
<dbReference type="InterPro" id="IPR001179">
    <property type="entry name" value="PPIase_FKBP_dom"/>
</dbReference>